<gene>
    <name evidence="1" type="ORF">BH695_5089</name>
</gene>
<sequence>MTYIEFLLTQDQVVYENNMRPLDLAELVSLSLSVAGLLAATFTQQVIYAAVPLALNLPLSWSIRRRLEQAVSHNTSIAQFPPDSHQNFQDKFDVLNAQLNNKVEIDEFLKLNQREIELTQSFKNCNQKLLELQQLLFKELGTRDNQLNNKVEIDEFLKLNQREIELTQSFKNCNQKLLELQQLLFKELDNRDNQRVEEIEKIQEDLKRLKEAFDKSQSFVWPTTTVKPSLHKLPTDNFKYEEGLLRKYGYKVGIHGNSQSERLKVLDFIFLHQIDGIQDSEYLIKWGQPNTAKRLQKLAESIAAFTRNAKRDKSKDYRKAIQDWEADLAYLKKTYYDNRFSREFGWPRT</sequence>
<dbReference type="Proteomes" id="UP000192439">
    <property type="component" value="Chromosome"/>
</dbReference>
<accession>A0AB33CC10</accession>
<evidence type="ECO:0000313" key="1">
    <source>
        <dbReference type="EMBL" id="ARI84368.1"/>
    </source>
</evidence>
<reference evidence="1 2" key="1">
    <citation type="journal article" date="2018" name="Harmful Algae">
        <title>The highly heterogeneous methylated genomes and diverse restriction-modification systems of bloom-forming Microcystis.</title>
        <authorList>
            <person name="Zhao L."/>
            <person name="Song Y."/>
            <person name="Li L."/>
            <person name="Gan N."/>
            <person name="Brand J.J."/>
            <person name="Song L."/>
        </authorList>
    </citation>
    <scope>NUCLEOTIDE SEQUENCE [LARGE SCALE GENOMIC DNA]</scope>
    <source>
        <strain evidence="1 2">PCC 7806SL</strain>
    </source>
</reference>
<keyword evidence="2" id="KW-1185">Reference proteome</keyword>
<organism evidence="1 2">
    <name type="scientific">Microcystis aeruginosa PCC 7806SL</name>
    <dbReference type="NCBI Taxonomy" id="1903187"/>
    <lineage>
        <taxon>Bacteria</taxon>
        <taxon>Bacillati</taxon>
        <taxon>Cyanobacteriota</taxon>
        <taxon>Cyanophyceae</taxon>
        <taxon>Oscillatoriophycideae</taxon>
        <taxon>Chroococcales</taxon>
        <taxon>Microcystaceae</taxon>
        <taxon>Microcystis</taxon>
    </lineage>
</organism>
<dbReference type="EMBL" id="CP020771">
    <property type="protein sequence ID" value="ARI84368.1"/>
    <property type="molecule type" value="Genomic_DNA"/>
</dbReference>
<dbReference type="AlphaFoldDB" id="A0AB33CC10"/>
<proteinExistence type="predicted"/>
<evidence type="ECO:0000313" key="2">
    <source>
        <dbReference type="Proteomes" id="UP000192439"/>
    </source>
</evidence>
<name>A0AB33CC10_MICA7</name>
<protein>
    <submittedName>
        <fullName evidence="1">Uncharacterized protein</fullName>
    </submittedName>
</protein>